<feature type="non-terminal residue" evidence="1">
    <location>
        <position position="94"/>
    </location>
</feature>
<dbReference type="InterPro" id="IPR050934">
    <property type="entry name" value="ITIH"/>
</dbReference>
<keyword evidence="2" id="KW-1185">Reference proteome</keyword>
<organism evidence="1 2">
    <name type="scientific">Timema podura</name>
    <name type="common">Walking stick</name>
    <dbReference type="NCBI Taxonomy" id="61482"/>
    <lineage>
        <taxon>Eukaryota</taxon>
        <taxon>Metazoa</taxon>
        <taxon>Ecdysozoa</taxon>
        <taxon>Arthropoda</taxon>
        <taxon>Hexapoda</taxon>
        <taxon>Insecta</taxon>
        <taxon>Pterygota</taxon>
        <taxon>Neoptera</taxon>
        <taxon>Polyneoptera</taxon>
        <taxon>Phasmatodea</taxon>
        <taxon>Timematodea</taxon>
        <taxon>Timematoidea</taxon>
        <taxon>Timematidae</taxon>
        <taxon>Timema</taxon>
    </lineage>
</organism>
<evidence type="ECO:0000313" key="1">
    <source>
        <dbReference type="EMBL" id="CAG2064652.1"/>
    </source>
</evidence>
<proteinExistence type="predicted"/>
<reference evidence="1" key="1">
    <citation type="submission" date="2021-03" db="EMBL/GenBank/DDBJ databases">
        <authorList>
            <person name="Tran Van P."/>
        </authorList>
    </citation>
    <scope>NUCLEOTIDE SEQUENCE</scope>
</reference>
<dbReference type="PANTHER" id="PTHR10338:SF108">
    <property type="entry name" value="INTER-ALPHA-TRYPSIN INHIBITOR HEAVY CHAIN H4-LIKE PROTEIN"/>
    <property type="match status" value="1"/>
</dbReference>
<feature type="non-terminal residue" evidence="1">
    <location>
        <position position="1"/>
    </location>
</feature>
<evidence type="ECO:0000313" key="2">
    <source>
        <dbReference type="Proteomes" id="UP001153148"/>
    </source>
</evidence>
<protein>
    <submittedName>
        <fullName evidence="1">Uncharacterized protein</fullName>
    </submittedName>
</protein>
<gene>
    <name evidence="1" type="ORF">TPAB3V08_LOCUS11597</name>
</gene>
<dbReference type="Proteomes" id="UP001153148">
    <property type="component" value="Unassembled WGS sequence"/>
</dbReference>
<accession>A0ABN7PA93</accession>
<name>A0ABN7PA93_TIMPD</name>
<comment type="caution">
    <text evidence="1">The sequence shown here is derived from an EMBL/GenBank/DDBJ whole genome shotgun (WGS) entry which is preliminary data.</text>
</comment>
<dbReference type="PANTHER" id="PTHR10338">
    <property type="entry name" value="INTER-ALPHA-TRYPSIN INHIBITOR HEAVY CHAIN FAMILY MEMBER"/>
    <property type="match status" value="1"/>
</dbReference>
<dbReference type="EMBL" id="CAJPIN010035906">
    <property type="protein sequence ID" value="CAG2064652.1"/>
    <property type="molecule type" value="Genomic_DNA"/>
</dbReference>
<sequence>TRNSNRFTVSVNIEREKKVTFNLTYEELLKRELSVYNHAININPGQIVPDLSVVVYINESSKITTLKVPALKESNEINQENAAQGLTLAKQTGS</sequence>